<name>G7QD46_9BACT</name>
<evidence type="ECO:0000313" key="2">
    <source>
        <dbReference type="EMBL" id="EHJ46352.1"/>
    </source>
</evidence>
<dbReference type="HOGENOM" id="CLU_078431_1_0_7"/>
<keyword evidence="3" id="KW-1185">Reference proteome</keyword>
<sequence length="297" mass="33434">MTDTIDEEITADVVASQVEFERDAHDGAIIIVEGDSDSHFFKKIIDEENCKIVIAAGKENATGAIYKLNKEDFSGVLCIVDSDFCCVGHVDIDDTNNIAMTDFHDIEILLFESPSFDKLVEGFGSKHKIASALNGDRNNLRDLIYEPGVLIGAFKLWSKINSHNLTFKKLGDKGYAFININDLSCDIQSLIRSVKHASAMQHLVDSDVEKAILEISSSDLDKRHLCCGHDICWIISRALRKLIGSHQKESVSKENIERILIIGYEKCYFLTTQLYQKILKWEAINPGYKILDNNFQK</sequence>
<organism evidence="2 3">
    <name type="scientific">Solidesulfovibrio carbinoliphilus subsp. oakridgensis</name>
    <dbReference type="NCBI Taxonomy" id="694327"/>
    <lineage>
        <taxon>Bacteria</taxon>
        <taxon>Pseudomonadati</taxon>
        <taxon>Thermodesulfobacteriota</taxon>
        <taxon>Desulfovibrionia</taxon>
        <taxon>Desulfovibrionales</taxon>
        <taxon>Desulfovibrionaceae</taxon>
        <taxon>Solidesulfovibrio</taxon>
    </lineage>
</organism>
<evidence type="ECO:0000259" key="1">
    <source>
        <dbReference type="Pfam" id="PF14491"/>
    </source>
</evidence>
<dbReference type="OrthoDB" id="7058238at2"/>
<dbReference type="InterPro" id="IPR029492">
    <property type="entry name" value="DUF4435"/>
</dbReference>
<dbReference type="RefSeq" id="WP_009179799.1">
    <property type="nucleotide sequence ID" value="NZ_CM001368.1"/>
</dbReference>
<accession>G7QD46</accession>
<dbReference type="Pfam" id="PF14491">
    <property type="entry name" value="DUF4435"/>
    <property type="match status" value="1"/>
</dbReference>
<dbReference type="Proteomes" id="UP000004662">
    <property type="component" value="Chromosome"/>
</dbReference>
<gene>
    <name evidence="2" type="ORF">DFW101_0335</name>
</gene>
<dbReference type="AlphaFoldDB" id="G7QD46"/>
<dbReference type="EMBL" id="CM001368">
    <property type="protein sequence ID" value="EHJ46352.1"/>
    <property type="molecule type" value="Genomic_DNA"/>
</dbReference>
<dbReference type="STRING" id="694327.DFW101_0335"/>
<evidence type="ECO:0000313" key="3">
    <source>
        <dbReference type="Proteomes" id="UP000004662"/>
    </source>
</evidence>
<feature type="domain" description="DUF4435" evidence="1">
    <location>
        <begin position="29"/>
        <end position="245"/>
    </location>
</feature>
<protein>
    <recommendedName>
        <fullName evidence="1">DUF4435 domain-containing protein</fullName>
    </recommendedName>
</protein>
<dbReference type="eggNOG" id="ENOG502Z8GC">
    <property type="taxonomic scope" value="Bacteria"/>
</dbReference>
<reference evidence="3" key="1">
    <citation type="journal article" date="2015" name="Genome Announc.">
        <title>High-Quality Draft Genome Sequence of Desulfovibrio carbinoliphilus FW-101-2B, an Organic Acid-Oxidizing Sulfate-Reducing Bacterium Isolated from Uranium(VI)-Contaminated Groundwater.</title>
        <authorList>
            <person name="Ramsay B.D."/>
            <person name="Hwang C."/>
            <person name="Woo H.L."/>
            <person name="Carroll S.L."/>
            <person name="Lucas S."/>
            <person name="Han J."/>
            <person name="Lapidus A.L."/>
            <person name="Cheng J.F."/>
            <person name="Goodwin L.A."/>
            <person name="Pitluck S."/>
            <person name="Peters L."/>
            <person name="Chertkov O."/>
            <person name="Held B."/>
            <person name="Detter J.C."/>
            <person name="Han C.S."/>
            <person name="Tapia R."/>
            <person name="Land M.L."/>
            <person name="Hauser L.J."/>
            <person name="Kyrpides N.C."/>
            <person name="Ivanova N.N."/>
            <person name="Mikhailova N."/>
            <person name="Pagani I."/>
            <person name="Woyke T."/>
            <person name="Arkin A.P."/>
            <person name="Dehal P."/>
            <person name="Chivian D."/>
            <person name="Criddle C.S."/>
            <person name="Wu W."/>
            <person name="Chakraborty R."/>
            <person name="Hazen T.C."/>
            <person name="Fields M.W."/>
        </authorList>
    </citation>
    <scope>NUCLEOTIDE SEQUENCE [LARGE SCALE GENOMIC DNA]</scope>
    <source>
        <strain evidence="3">FW-101-2B</strain>
    </source>
</reference>
<proteinExistence type="predicted"/>